<proteinExistence type="predicted"/>
<organism evidence="3 4">
    <name type="scientific">Rhizobium fredii</name>
    <name type="common">Sinorhizobium fredii</name>
    <dbReference type="NCBI Taxonomy" id="380"/>
    <lineage>
        <taxon>Bacteria</taxon>
        <taxon>Pseudomonadati</taxon>
        <taxon>Pseudomonadota</taxon>
        <taxon>Alphaproteobacteria</taxon>
        <taxon>Hyphomicrobiales</taxon>
        <taxon>Rhizobiaceae</taxon>
        <taxon>Sinorhizobium/Ensifer group</taxon>
        <taxon>Sinorhizobium</taxon>
    </lineage>
</organism>
<protein>
    <recommendedName>
        <fullName evidence="5">Tryptophan halogenase</fullName>
    </recommendedName>
</protein>
<dbReference type="PANTHER" id="PTHR43747:SF4">
    <property type="entry name" value="FLAVIN-DEPENDENT TRYPTOPHAN HALOGENASE"/>
    <property type="match status" value="1"/>
</dbReference>
<dbReference type="Pfam" id="PF04820">
    <property type="entry name" value="Trp_halogenase"/>
    <property type="match status" value="1"/>
</dbReference>
<dbReference type="SUPFAM" id="SSF51905">
    <property type="entry name" value="FAD/NAD(P)-binding domain"/>
    <property type="match status" value="1"/>
</dbReference>
<evidence type="ECO:0000256" key="1">
    <source>
        <dbReference type="PIRSR" id="PIRSR011396-1"/>
    </source>
</evidence>
<dbReference type="PANTHER" id="PTHR43747">
    <property type="entry name" value="FAD-BINDING PROTEIN"/>
    <property type="match status" value="1"/>
</dbReference>
<dbReference type="Gene3D" id="3.50.50.60">
    <property type="entry name" value="FAD/NAD(P)-binding domain"/>
    <property type="match status" value="1"/>
</dbReference>
<keyword evidence="2" id="KW-0285">Flavoprotein</keyword>
<dbReference type="InterPro" id="IPR036188">
    <property type="entry name" value="FAD/NAD-bd_sf"/>
</dbReference>
<reference evidence="3 4" key="1">
    <citation type="submission" date="2017-09" db="EMBL/GenBank/DDBJ databases">
        <title>Comparative genomics of rhizobia isolated from Phaseolus vulgaris in China.</title>
        <authorList>
            <person name="Tong W."/>
        </authorList>
    </citation>
    <scope>NUCLEOTIDE SEQUENCE [LARGE SCALE GENOMIC DNA]</scope>
    <source>
        <strain evidence="3 4">PCH1</strain>
    </source>
</reference>
<feature type="binding site" evidence="2">
    <location>
        <position position="81"/>
    </location>
    <ligand>
        <name>7-chloro-L-tryptophan</name>
        <dbReference type="ChEBI" id="CHEBI:58713"/>
    </ligand>
</feature>
<dbReference type="Proteomes" id="UP000220353">
    <property type="component" value="Unassembled WGS sequence"/>
</dbReference>
<dbReference type="InterPro" id="IPR033856">
    <property type="entry name" value="Trp_halogen"/>
</dbReference>
<feature type="binding site" evidence="2">
    <location>
        <position position="345"/>
    </location>
    <ligand>
        <name>L-tryptophan</name>
        <dbReference type="ChEBI" id="CHEBI:57912"/>
    </ligand>
</feature>
<evidence type="ECO:0000313" key="4">
    <source>
        <dbReference type="Proteomes" id="UP000220353"/>
    </source>
</evidence>
<dbReference type="GO" id="GO:0000166">
    <property type="term" value="F:nucleotide binding"/>
    <property type="evidence" value="ECO:0007669"/>
    <property type="project" value="UniProtKB-KW"/>
</dbReference>
<dbReference type="EMBL" id="NWTC01000040">
    <property type="protein sequence ID" value="PDT44123.1"/>
    <property type="molecule type" value="Genomic_DNA"/>
</dbReference>
<comment type="caution">
    <text evidence="3">The sequence shown here is derived from an EMBL/GenBank/DDBJ whole genome shotgun (WGS) entry which is preliminary data.</text>
</comment>
<name>A0A2A6LNA1_RHIFR</name>
<keyword evidence="2" id="KW-0274">FAD</keyword>
<dbReference type="InterPro" id="IPR006905">
    <property type="entry name" value="Flavin_halogenase"/>
</dbReference>
<evidence type="ECO:0000313" key="3">
    <source>
        <dbReference type="EMBL" id="PDT44123.1"/>
    </source>
</evidence>
<accession>A0A2A6LNA1</accession>
<evidence type="ECO:0000256" key="2">
    <source>
        <dbReference type="PIRSR" id="PIRSR011396-2"/>
    </source>
</evidence>
<evidence type="ECO:0008006" key="5">
    <source>
        <dbReference type="Google" id="ProtNLM"/>
    </source>
</evidence>
<dbReference type="InterPro" id="IPR050816">
    <property type="entry name" value="Flavin-dep_Halogenase_NPB"/>
</dbReference>
<sequence>MMLDLTNAKRIGIIGGGIVGWLAAIALRRVFDVDVDISVIEAPTVFPLGPGEGGSLNLIDTLCRNELDLDVFIGEAGATHKLGVLYENWRGGGTPDRYYRMFGGSGIPEIECRVGGFFPLLSARIAAGENLHTCIPGFELITKKASQVEIDELLATGESGLYPSFHFNHAGFERYLRRVGLARGITSRRAVVHGMRLDDRGHVSAFQLGGEELEVDFAVDASGFARLGLGTVLNTRWCSFADVLPTDRAIIFELEPRASSPVTRATAMKAGWMWEAPLNRSISAGYAFSSRYADAAMAIAEVENHCGFRVEAKHELSLDQGYFSTAWVNNFVALGTASGFVEPLEAALAAHTFEALRNLERILANGSGIVPARAIEGYNSANARCWTGVRDFLRLHYDSKRIDTPFWRDLAAAELPEGYANLRACFQKRTPRFIDIQPYVGSGWQSLFHEIDWISVAVPLGVVPQAAACAELRRLSTESRSEVQAYVDRLKGTIAKISSTRGCMH</sequence>
<keyword evidence="2" id="KW-0547">Nucleotide-binding</keyword>
<dbReference type="AlphaFoldDB" id="A0A2A6LNA1"/>
<gene>
    <name evidence="3" type="ORF">CO661_30850</name>
</gene>
<dbReference type="GO" id="GO:0004497">
    <property type="term" value="F:monooxygenase activity"/>
    <property type="evidence" value="ECO:0007669"/>
    <property type="project" value="InterPro"/>
</dbReference>
<dbReference type="PIRSF" id="PIRSF011396">
    <property type="entry name" value="Trp_halogenase"/>
    <property type="match status" value="1"/>
</dbReference>
<feature type="binding site" evidence="2">
    <location>
        <position position="192"/>
    </location>
    <ligand>
        <name>FAD</name>
        <dbReference type="ChEBI" id="CHEBI:57692"/>
    </ligand>
</feature>
<feature type="active site" evidence="1">
    <location>
        <position position="81"/>
    </location>
</feature>